<comment type="caution">
    <text evidence="2">The sequence shown here is derived from an EMBL/GenBank/DDBJ whole genome shotgun (WGS) entry which is preliminary data.</text>
</comment>
<dbReference type="PANTHER" id="PTHR37829:SF3">
    <property type="entry name" value="PROTEIN JAYE-RELATED"/>
    <property type="match status" value="1"/>
</dbReference>
<dbReference type="InterPro" id="IPR006949">
    <property type="entry name" value="Barrel_Baseplate_J-like"/>
</dbReference>
<dbReference type="Proteomes" id="UP000019241">
    <property type="component" value="Unassembled WGS sequence"/>
</dbReference>
<proteinExistence type="predicted"/>
<sequence length="383" mass="41745">MLDENGFKRKVYAELLEDMERKAKELFGENLNTSSHSVIGIILRIFAWFLSLTHELAERVYNSAFISTATGAQLDRLGSNQGILRDPEMPALVELEYTGAPGFAIEEGVQFKTANDIIFESVDVVTLDAEGKGKGLAVSQIYSDKANVPASSINIILEPSEDLSSVINPLAASGGSELENDTSYRERIKLGTRASPGPPVNGIISSINQVSGVRSVSVVKNNTMAVDSYNNPPKSVHIYCFGGAKEEIGEAIFNSVAAGIETVGKEQVTIRDLSGFDHEVYFDHAVPVQIYAQVEVTVNSKFEDTGTSDIKQAVYDYINSLNMGEDVIHTFIYPNIYRIEGIVVAIVKVGRSVEGLYSNDITIEPDEVSQITLDNIEVIEHVG</sequence>
<accession>W7DFC7</accession>
<dbReference type="EMBL" id="AODM01000089">
    <property type="protein sequence ID" value="EUJ44028.1"/>
    <property type="molecule type" value="Genomic_DNA"/>
</dbReference>
<feature type="domain" description="Baseplate protein J-like barrel" evidence="1">
    <location>
        <begin position="95"/>
        <end position="175"/>
    </location>
</feature>
<dbReference type="Pfam" id="PF04865">
    <property type="entry name" value="Baseplate_J"/>
    <property type="match status" value="1"/>
</dbReference>
<dbReference type="PATRIC" id="fig|1265822.4.peg.4103"/>
<dbReference type="AlphaFoldDB" id="W7DFC7"/>
<evidence type="ECO:0000313" key="2">
    <source>
        <dbReference type="EMBL" id="EUJ44028.1"/>
    </source>
</evidence>
<dbReference type="PANTHER" id="PTHR37829">
    <property type="entry name" value="PHAGE-LIKE ELEMENT PBSX PROTEIN XKDT"/>
    <property type="match status" value="1"/>
</dbReference>
<evidence type="ECO:0000313" key="3">
    <source>
        <dbReference type="Proteomes" id="UP000019241"/>
    </source>
</evidence>
<evidence type="ECO:0000259" key="1">
    <source>
        <dbReference type="Pfam" id="PF04865"/>
    </source>
</evidence>
<name>W7DFC7_9LIST</name>
<protein>
    <recommendedName>
        <fullName evidence="1">Baseplate protein J-like barrel domain-containing protein</fullName>
    </recommendedName>
</protein>
<gene>
    <name evidence="2" type="ORF">MCOL2_20076</name>
</gene>
<dbReference type="InterPro" id="IPR052399">
    <property type="entry name" value="Phage_Baseplate_Assmbl_Protein"/>
</dbReference>
<organism evidence="2 3">
    <name type="scientific">Listeria fleischmannii FSL S10-1203</name>
    <dbReference type="NCBI Taxonomy" id="1265822"/>
    <lineage>
        <taxon>Bacteria</taxon>
        <taxon>Bacillati</taxon>
        <taxon>Bacillota</taxon>
        <taxon>Bacilli</taxon>
        <taxon>Bacillales</taxon>
        <taxon>Listeriaceae</taxon>
        <taxon>Listeria</taxon>
    </lineage>
</organism>
<dbReference type="RefSeq" id="WP_036065456.1">
    <property type="nucleotide sequence ID" value="NZ_AODM01000089.1"/>
</dbReference>
<reference evidence="2 3" key="1">
    <citation type="submission" date="2012-12" db="EMBL/GenBank/DDBJ databases">
        <title>Novel taxa of Listeriaceae from agricultural environments in the United States.</title>
        <authorList>
            <person name="den Bakker H.C."/>
            <person name="Allred A."/>
            <person name="Warchocki S."/>
            <person name="Wright E.M."/>
            <person name="Burrell A."/>
            <person name="Nightingale K.K."/>
            <person name="Kephart D."/>
            <person name="Wiedmann M."/>
        </authorList>
    </citation>
    <scope>NUCLEOTIDE SEQUENCE [LARGE SCALE GENOMIC DNA]</scope>
    <source>
        <strain evidence="2 3">FSL S10-1203</strain>
    </source>
</reference>